<dbReference type="PRINTS" id="PR00070">
    <property type="entry name" value="DHFR"/>
</dbReference>
<keyword evidence="5" id="KW-0521">NADP</keyword>
<evidence type="ECO:0000313" key="9">
    <source>
        <dbReference type="Proteomes" id="UP001478817"/>
    </source>
</evidence>
<evidence type="ECO:0000256" key="3">
    <source>
        <dbReference type="ARBA" id="ARBA00012856"/>
    </source>
</evidence>
<keyword evidence="4" id="KW-0554">One-carbon metabolism</keyword>
<evidence type="ECO:0000256" key="6">
    <source>
        <dbReference type="ARBA" id="ARBA00023002"/>
    </source>
</evidence>
<dbReference type="GO" id="GO:0004146">
    <property type="term" value="F:dihydrofolate reductase activity"/>
    <property type="evidence" value="ECO:0007669"/>
    <property type="project" value="UniProtKB-EC"/>
</dbReference>
<dbReference type="Proteomes" id="UP001478817">
    <property type="component" value="Unassembled WGS sequence"/>
</dbReference>
<proteinExistence type="inferred from homology"/>
<dbReference type="InterPro" id="IPR012259">
    <property type="entry name" value="DHFR"/>
</dbReference>
<dbReference type="EMBL" id="JBBNGS010000002">
    <property type="protein sequence ID" value="MEQ2637101.1"/>
    <property type="molecule type" value="Genomic_DNA"/>
</dbReference>
<feature type="domain" description="DHFR" evidence="7">
    <location>
        <begin position="1"/>
        <end position="159"/>
    </location>
</feature>
<organism evidence="8 9">
    <name type="scientific">Paratractidigestivibacter faecalis</name>
    <dbReference type="NCBI Taxonomy" id="2292441"/>
    <lineage>
        <taxon>Bacteria</taxon>
        <taxon>Bacillati</taxon>
        <taxon>Actinomycetota</taxon>
        <taxon>Coriobacteriia</taxon>
        <taxon>Coriobacteriales</taxon>
        <taxon>Atopobiaceae</taxon>
        <taxon>Paratractidigestivibacter</taxon>
    </lineage>
</organism>
<protein>
    <recommendedName>
        <fullName evidence="3">dihydrofolate reductase</fullName>
        <ecNumber evidence="3">1.5.1.3</ecNumber>
    </recommendedName>
</protein>
<dbReference type="PROSITE" id="PS51330">
    <property type="entry name" value="DHFR_2"/>
    <property type="match status" value="1"/>
</dbReference>
<reference evidence="8 9" key="1">
    <citation type="submission" date="2024-04" db="EMBL/GenBank/DDBJ databases">
        <title>Human intestinal bacterial collection.</title>
        <authorList>
            <person name="Pauvert C."/>
            <person name="Hitch T.C.A."/>
            <person name="Clavel T."/>
        </authorList>
    </citation>
    <scope>NUCLEOTIDE SEQUENCE [LARGE SCALE GENOMIC DNA]</scope>
    <source>
        <strain evidence="8 9">CLA-AA-H197</strain>
    </source>
</reference>
<dbReference type="PANTHER" id="PTHR48069:SF3">
    <property type="entry name" value="DIHYDROFOLATE REDUCTASE"/>
    <property type="match status" value="1"/>
</dbReference>
<dbReference type="CDD" id="cd00209">
    <property type="entry name" value="DHFR"/>
    <property type="match status" value="1"/>
</dbReference>
<keyword evidence="6 8" id="KW-0560">Oxidoreductase</keyword>
<evidence type="ECO:0000259" key="7">
    <source>
        <dbReference type="PROSITE" id="PS51330"/>
    </source>
</evidence>
<dbReference type="InterPro" id="IPR024072">
    <property type="entry name" value="DHFR-like_dom_sf"/>
</dbReference>
<dbReference type="SUPFAM" id="SSF53597">
    <property type="entry name" value="Dihydrofolate reductase-like"/>
    <property type="match status" value="1"/>
</dbReference>
<dbReference type="Gene3D" id="3.40.430.10">
    <property type="entry name" value="Dihydrofolate Reductase, subunit A"/>
    <property type="match status" value="1"/>
</dbReference>
<sequence>MDAIVSVTSDWAIGKDGGLLVPNRADMRRFVQLTRGCTVLMGRKTLESFPGGPLKGRRNVVVSRREDYAPEGVEVFPTPEGALEATNADEKVWLIGGASIYQALIDRCERAYVTVNECVREADAWFPNLDENPDWEVEAREEGGVTEAGVPFEFVTYRHG</sequence>
<dbReference type="PANTHER" id="PTHR48069">
    <property type="entry name" value="DIHYDROFOLATE REDUCTASE"/>
    <property type="match status" value="1"/>
</dbReference>
<accession>A0ABV1IE05</accession>
<keyword evidence="9" id="KW-1185">Reference proteome</keyword>
<dbReference type="RefSeq" id="WP_349181497.1">
    <property type="nucleotide sequence ID" value="NZ_JBBNGS010000002.1"/>
</dbReference>
<evidence type="ECO:0000313" key="8">
    <source>
        <dbReference type="EMBL" id="MEQ2637101.1"/>
    </source>
</evidence>
<evidence type="ECO:0000256" key="2">
    <source>
        <dbReference type="ARBA" id="ARBA00009539"/>
    </source>
</evidence>
<evidence type="ECO:0000256" key="4">
    <source>
        <dbReference type="ARBA" id="ARBA00022563"/>
    </source>
</evidence>
<gene>
    <name evidence="8" type="ORF">AAAT05_01860</name>
</gene>
<dbReference type="EC" id="1.5.1.3" evidence="3"/>
<comment type="caution">
    <text evidence="8">The sequence shown here is derived from an EMBL/GenBank/DDBJ whole genome shotgun (WGS) entry which is preliminary data.</text>
</comment>
<evidence type="ECO:0000256" key="1">
    <source>
        <dbReference type="ARBA" id="ARBA00004903"/>
    </source>
</evidence>
<dbReference type="Pfam" id="PF00186">
    <property type="entry name" value="DHFR_1"/>
    <property type="match status" value="1"/>
</dbReference>
<evidence type="ECO:0000256" key="5">
    <source>
        <dbReference type="ARBA" id="ARBA00022857"/>
    </source>
</evidence>
<comment type="similarity">
    <text evidence="2">Belongs to the dihydrofolate reductase family.</text>
</comment>
<name>A0ABV1IE05_9ACTN</name>
<comment type="pathway">
    <text evidence="1">Cofactor biosynthesis; tetrahydrofolate biosynthesis; 5,6,7,8-tetrahydrofolate from 7,8-dihydrofolate: step 1/1.</text>
</comment>
<dbReference type="InterPro" id="IPR001796">
    <property type="entry name" value="DHFR_dom"/>
</dbReference>